<dbReference type="InterPro" id="IPR029058">
    <property type="entry name" value="AB_hydrolase_fold"/>
</dbReference>
<dbReference type="InterPro" id="IPR019826">
    <property type="entry name" value="Carboxylesterase_B_AS"/>
</dbReference>
<dbReference type="SUPFAM" id="SSF53474">
    <property type="entry name" value="alpha/beta-Hydrolases"/>
    <property type="match status" value="1"/>
</dbReference>
<evidence type="ECO:0000313" key="6">
    <source>
        <dbReference type="Proteomes" id="UP000305654"/>
    </source>
</evidence>
<comment type="similarity">
    <text evidence="1 3">Belongs to the type-B carboxylesterase/lipase family.</text>
</comment>
<organism evidence="5 6">
    <name type="scientific">Lichenicoccus roseus</name>
    <dbReference type="NCBI Taxonomy" id="2683649"/>
    <lineage>
        <taxon>Bacteria</taxon>
        <taxon>Pseudomonadati</taxon>
        <taxon>Pseudomonadota</taxon>
        <taxon>Alphaproteobacteria</taxon>
        <taxon>Acetobacterales</taxon>
        <taxon>Acetobacteraceae</taxon>
        <taxon>Lichenicoccus</taxon>
    </lineage>
</organism>
<keyword evidence="2 3" id="KW-0378">Hydrolase</keyword>
<dbReference type="InterPro" id="IPR002018">
    <property type="entry name" value="CarbesteraseB"/>
</dbReference>
<comment type="caution">
    <text evidence="5">The sequence shown here is derived from an EMBL/GenBank/DDBJ whole genome shotgun (WGS) entry which is preliminary data.</text>
</comment>
<keyword evidence="6" id="KW-1185">Reference proteome</keyword>
<proteinExistence type="inferred from homology"/>
<dbReference type="EMBL" id="VCDI01000002">
    <property type="protein sequence ID" value="TLU73631.1"/>
    <property type="molecule type" value="Genomic_DNA"/>
</dbReference>
<evidence type="ECO:0000256" key="2">
    <source>
        <dbReference type="ARBA" id="ARBA00022801"/>
    </source>
</evidence>
<feature type="domain" description="Carboxylesterase type B" evidence="4">
    <location>
        <begin position="22"/>
        <end position="321"/>
    </location>
</feature>
<dbReference type="AlphaFoldDB" id="A0A5R9JDD0"/>
<name>A0A5R9JDD0_9PROT</name>
<gene>
    <name evidence="5" type="ORF">FE263_08005</name>
</gene>
<dbReference type="OrthoDB" id="9775851at2"/>
<protein>
    <recommendedName>
        <fullName evidence="3">Carboxylic ester hydrolase</fullName>
        <ecNumber evidence="3">3.1.1.-</ecNumber>
    </recommendedName>
</protein>
<accession>A0A5R9JDD0</accession>
<dbReference type="PANTHER" id="PTHR11559">
    <property type="entry name" value="CARBOXYLESTERASE"/>
    <property type="match status" value="1"/>
</dbReference>
<evidence type="ECO:0000313" key="5">
    <source>
        <dbReference type="EMBL" id="TLU73631.1"/>
    </source>
</evidence>
<dbReference type="PROSITE" id="PS00122">
    <property type="entry name" value="CARBOXYLESTERASE_B_1"/>
    <property type="match status" value="1"/>
</dbReference>
<dbReference type="GO" id="GO:0016787">
    <property type="term" value="F:hydrolase activity"/>
    <property type="evidence" value="ECO:0007669"/>
    <property type="project" value="UniProtKB-KW"/>
</dbReference>
<sequence>MLAIAGATVARAADPAPSQRLLVRTTGGPVLGEQASGIENFLGIPYAEPPVGDLRWRAPHPVAPWAGVRSAAAYGSYCPQPRGLRSPTIVVDEDCLFVNVQRPAGTVPGARLPVFVYIHGGGFTSGSSARDGQDLLVRRDGIIGVTLNYRLGALGFLALPGMQGEDRAAGDAGLLDQQLALRWVRDNIAAFGGDPGHVTIGGESAGGYSVCAHLVAPGSRGLFQQAIIESGSCFSRSLARSTTDGEAYARSLGCDERGAMLACLRRKPVVELLDHQAAGYVPTRDNDVLPRDPRVAVVQGDFAHVPVLIGSTLDEQRSFTMNDIGWTRAKYLAAIRLRFGRDAAAVLAAYPPPADPSPQAPAYRFAAATTDAGILGADNVEWGIGGCGAAWLRDTLARQVPVHAYEFAYRNGPGWYPIPHYVWGAGHATELVYLYPGHDGGIDYARFTPAEHRLSDQLVRYWGAFVANGRPDVGGQVAWPTFNQSHELLSLTIGQPVSEPAAAFRAAHRCDLWDRMQGDRVHPGG</sequence>
<evidence type="ECO:0000259" key="4">
    <source>
        <dbReference type="Pfam" id="PF00135"/>
    </source>
</evidence>
<evidence type="ECO:0000256" key="1">
    <source>
        <dbReference type="ARBA" id="ARBA00005964"/>
    </source>
</evidence>
<dbReference type="Gene3D" id="3.40.50.1820">
    <property type="entry name" value="alpha/beta hydrolase"/>
    <property type="match status" value="1"/>
</dbReference>
<dbReference type="Pfam" id="PF00135">
    <property type="entry name" value="COesterase"/>
    <property type="match status" value="2"/>
</dbReference>
<reference evidence="5 6" key="1">
    <citation type="submission" date="2019-05" db="EMBL/GenBank/DDBJ databases">
        <authorList>
            <person name="Pankratov T."/>
            <person name="Grouzdev D."/>
        </authorList>
    </citation>
    <scope>NUCLEOTIDE SEQUENCE [LARGE SCALE GENOMIC DNA]</scope>
    <source>
        <strain evidence="5 6">KEBCLARHB70R</strain>
    </source>
</reference>
<dbReference type="EC" id="3.1.1.-" evidence="3"/>
<dbReference type="InterPro" id="IPR050309">
    <property type="entry name" value="Type-B_Carboxylest/Lipase"/>
</dbReference>
<dbReference type="Proteomes" id="UP000305654">
    <property type="component" value="Unassembled WGS sequence"/>
</dbReference>
<feature type="domain" description="Carboxylesterase type B" evidence="4">
    <location>
        <begin position="387"/>
        <end position="513"/>
    </location>
</feature>
<evidence type="ECO:0000256" key="3">
    <source>
        <dbReference type="RuleBase" id="RU361235"/>
    </source>
</evidence>